<evidence type="ECO:0000313" key="2">
    <source>
        <dbReference type="EMBL" id="KAJ3646669.1"/>
    </source>
</evidence>
<proteinExistence type="predicted"/>
<accession>A0AA38I008</accession>
<dbReference type="EMBL" id="JALNTZ010000007">
    <property type="protein sequence ID" value="KAJ3646669.1"/>
    <property type="molecule type" value="Genomic_DNA"/>
</dbReference>
<dbReference type="Proteomes" id="UP001168821">
    <property type="component" value="Unassembled WGS sequence"/>
</dbReference>
<feature type="region of interest" description="Disordered" evidence="1">
    <location>
        <begin position="92"/>
        <end position="125"/>
    </location>
</feature>
<gene>
    <name evidence="2" type="ORF">Zmor_024245</name>
</gene>
<sequence>MPNKKSWVLCKIDERLGDNVYMCRLLNENVVWKRHLDQIVKALPPNDGSVVNSEERRDTVNQTHQSHHQNAETQEAIVPLTPSVRLEQENVNEPLKEVVENDGGEPVIINTRPKRQFKPPQRLNL</sequence>
<protein>
    <submittedName>
        <fullName evidence="2">Uncharacterized protein</fullName>
    </submittedName>
</protein>
<organism evidence="2 3">
    <name type="scientific">Zophobas morio</name>
    <dbReference type="NCBI Taxonomy" id="2755281"/>
    <lineage>
        <taxon>Eukaryota</taxon>
        <taxon>Metazoa</taxon>
        <taxon>Ecdysozoa</taxon>
        <taxon>Arthropoda</taxon>
        <taxon>Hexapoda</taxon>
        <taxon>Insecta</taxon>
        <taxon>Pterygota</taxon>
        <taxon>Neoptera</taxon>
        <taxon>Endopterygota</taxon>
        <taxon>Coleoptera</taxon>
        <taxon>Polyphaga</taxon>
        <taxon>Cucujiformia</taxon>
        <taxon>Tenebrionidae</taxon>
        <taxon>Zophobas</taxon>
    </lineage>
</organism>
<keyword evidence="3" id="KW-1185">Reference proteome</keyword>
<evidence type="ECO:0000256" key="1">
    <source>
        <dbReference type="SAM" id="MobiDB-lite"/>
    </source>
</evidence>
<evidence type="ECO:0000313" key="3">
    <source>
        <dbReference type="Proteomes" id="UP001168821"/>
    </source>
</evidence>
<reference evidence="2" key="1">
    <citation type="journal article" date="2023" name="G3 (Bethesda)">
        <title>Whole genome assemblies of Zophobas morio and Tenebrio molitor.</title>
        <authorList>
            <person name="Kaur S."/>
            <person name="Stinson S.A."/>
            <person name="diCenzo G.C."/>
        </authorList>
    </citation>
    <scope>NUCLEOTIDE SEQUENCE</scope>
    <source>
        <strain evidence="2">QUZm001</strain>
    </source>
</reference>
<name>A0AA38I008_9CUCU</name>
<dbReference type="AlphaFoldDB" id="A0AA38I008"/>
<feature type="region of interest" description="Disordered" evidence="1">
    <location>
        <begin position="44"/>
        <end position="78"/>
    </location>
</feature>
<comment type="caution">
    <text evidence="2">The sequence shown here is derived from an EMBL/GenBank/DDBJ whole genome shotgun (WGS) entry which is preliminary data.</text>
</comment>